<dbReference type="FunFam" id="1.10.510.10:FF:000031">
    <property type="entry name" value="Mitogen-activated protein kinase kinase kinase kinase"/>
    <property type="match status" value="1"/>
</dbReference>
<evidence type="ECO:0000256" key="8">
    <source>
        <dbReference type="ARBA" id="ARBA00022840"/>
    </source>
</evidence>
<dbReference type="PROSITE" id="PS50219">
    <property type="entry name" value="CNH"/>
    <property type="match status" value="1"/>
</dbReference>
<dbReference type="SMART" id="SM00220">
    <property type="entry name" value="S_TKc"/>
    <property type="match status" value="1"/>
</dbReference>
<dbReference type="Pfam" id="PF00069">
    <property type="entry name" value="Pkinase"/>
    <property type="match status" value="1"/>
</dbReference>
<evidence type="ECO:0000313" key="13">
    <source>
        <dbReference type="Proteomes" id="UP000472260"/>
    </source>
</evidence>
<dbReference type="Pfam" id="PF00780">
    <property type="entry name" value="CNH"/>
    <property type="match status" value="1"/>
</dbReference>
<dbReference type="Proteomes" id="UP000472260">
    <property type="component" value="Unassembled WGS sequence"/>
</dbReference>
<evidence type="ECO:0000256" key="5">
    <source>
        <dbReference type="ARBA" id="ARBA00022679"/>
    </source>
</evidence>
<dbReference type="InterPro" id="IPR011009">
    <property type="entry name" value="Kinase-like_dom_sf"/>
</dbReference>
<dbReference type="InterPro" id="IPR000719">
    <property type="entry name" value="Prot_kinase_dom"/>
</dbReference>
<name>A0A671KTL9_9TELE</name>
<dbReference type="PIRSF" id="PIRSF038172">
    <property type="entry name" value="MAPKKKK"/>
    <property type="match status" value="1"/>
</dbReference>
<keyword evidence="6" id="KW-0547">Nucleotide-binding</keyword>
<feature type="domain" description="CNH" evidence="11">
    <location>
        <begin position="341"/>
        <end position="651"/>
    </location>
</feature>
<dbReference type="PANTHER" id="PTHR48012">
    <property type="entry name" value="STERILE20-LIKE KINASE, ISOFORM B-RELATED"/>
    <property type="match status" value="1"/>
</dbReference>
<reference evidence="12" key="2">
    <citation type="submission" date="2025-09" db="UniProtKB">
        <authorList>
            <consortium name="Ensembl"/>
        </authorList>
    </citation>
    <scope>IDENTIFICATION</scope>
</reference>
<evidence type="ECO:0008006" key="14">
    <source>
        <dbReference type="Google" id="ProtNLM"/>
    </source>
</evidence>
<dbReference type="SUPFAM" id="SSF56112">
    <property type="entry name" value="Protein kinase-like (PK-like)"/>
    <property type="match status" value="1"/>
</dbReference>
<feature type="domain" description="Protein kinase" evidence="10">
    <location>
        <begin position="15"/>
        <end position="270"/>
    </location>
</feature>
<dbReference type="InterPro" id="IPR050629">
    <property type="entry name" value="STE20/SPS1-PAK"/>
</dbReference>
<keyword evidence="7" id="KW-0418">Kinase</keyword>
<dbReference type="GO" id="GO:0005524">
    <property type="term" value="F:ATP binding"/>
    <property type="evidence" value="ECO:0007669"/>
    <property type="project" value="UniProtKB-KW"/>
</dbReference>
<evidence type="ECO:0000256" key="2">
    <source>
        <dbReference type="ARBA" id="ARBA00008874"/>
    </source>
</evidence>
<feature type="active site" description="Proton acceptor" evidence="9">
    <location>
        <position position="119"/>
    </location>
</feature>
<organism evidence="12 13">
    <name type="scientific">Sinocyclocheilus anshuiensis</name>
    <dbReference type="NCBI Taxonomy" id="1608454"/>
    <lineage>
        <taxon>Eukaryota</taxon>
        <taxon>Metazoa</taxon>
        <taxon>Chordata</taxon>
        <taxon>Craniata</taxon>
        <taxon>Vertebrata</taxon>
        <taxon>Euteleostomi</taxon>
        <taxon>Actinopterygii</taxon>
        <taxon>Neopterygii</taxon>
        <taxon>Teleostei</taxon>
        <taxon>Ostariophysi</taxon>
        <taxon>Cypriniformes</taxon>
        <taxon>Cyprinidae</taxon>
        <taxon>Cyprininae</taxon>
        <taxon>Sinocyclocheilus</taxon>
    </lineage>
</organism>
<evidence type="ECO:0000256" key="7">
    <source>
        <dbReference type="ARBA" id="ARBA00022777"/>
    </source>
</evidence>
<protein>
    <recommendedName>
        <fullName evidence="14">Mitogen-activated protein kinase kinase kinase kinase 5</fullName>
    </recommendedName>
</protein>
<keyword evidence="8" id="KW-0067">ATP-binding</keyword>
<dbReference type="GO" id="GO:0005737">
    <property type="term" value="C:cytoplasm"/>
    <property type="evidence" value="ECO:0007669"/>
    <property type="project" value="TreeGrafter"/>
</dbReference>
<evidence type="ECO:0000259" key="10">
    <source>
        <dbReference type="PROSITE" id="PS50011"/>
    </source>
</evidence>
<accession>A0A671KTL9</accession>
<keyword evidence="13" id="KW-1185">Reference proteome</keyword>
<comment type="cofactor">
    <cofactor evidence="1">
        <name>Mg(2+)</name>
        <dbReference type="ChEBI" id="CHEBI:18420"/>
    </cofactor>
</comment>
<keyword evidence="3" id="KW-0723">Serine/threonine-protein kinase</keyword>
<evidence type="ECO:0000256" key="6">
    <source>
        <dbReference type="ARBA" id="ARBA00022741"/>
    </source>
</evidence>
<proteinExistence type="inferred from homology"/>
<evidence type="ECO:0000256" key="1">
    <source>
        <dbReference type="ARBA" id="ARBA00001946"/>
    </source>
</evidence>
<dbReference type="InterPro" id="IPR021160">
    <property type="entry name" value="MAPKKKK"/>
</dbReference>
<gene>
    <name evidence="12" type="primary">map4k5</name>
</gene>
<evidence type="ECO:0000256" key="3">
    <source>
        <dbReference type="ARBA" id="ARBA00022527"/>
    </source>
</evidence>
<dbReference type="GO" id="GO:0008349">
    <property type="term" value="F:MAP kinase kinase kinase kinase activity"/>
    <property type="evidence" value="ECO:0007669"/>
    <property type="project" value="InterPro"/>
</dbReference>
<keyword evidence="4" id="KW-0597">Phosphoprotein</keyword>
<dbReference type="Ensembl" id="ENSSANT00000012091.1">
    <property type="protein sequence ID" value="ENSSANP00000011287.1"/>
    <property type="gene ID" value="ENSSANG00000003743.1"/>
</dbReference>
<keyword evidence="5" id="KW-0808">Transferase</keyword>
<evidence type="ECO:0000256" key="4">
    <source>
        <dbReference type="ARBA" id="ARBA00022553"/>
    </source>
</evidence>
<dbReference type="PROSITE" id="PS50011">
    <property type="entry name" value="PROTEIN_KINASE_DOM"/>
    <property type="match status" value="1"/>
</dbReference>
<dbReference type="SMART" id="SM00036">
    <property type="entry name" value="CNH"/>
    <property type="match status" value="1"/>
</dbReference>
<dbReference type="Gene3D" id="1.10.510.10">
    <property type="entry name" value="Transferase(Phosphotransferase) domain 1"/>
    <property type="match status" value="1"/>
</dbReference>
<evidence type="ECO:0000313" key="12">
    <source>
        <dbReference type="Ensembl" id="ENSSANP00000011287.1"/>
    </source>
</evidence>
<reference evidence="12" key="1">
    <citation type="submission" date="2025-08" db="UniProtKB">
        <authorList>
            <consortium name="Ensembl"/>
        </authorList>
    </citation>
    <scope>IDENTIFICATION</scope>
</reference>
<evidence type="ECO:0000259" key="11">
    <source>
        <dbReference type="PROSITE" id="PS50219"/>
    </source>
</evidence>
<comment type="similarity">
    <text evidence="2">Belongs to the protein kinase superfamily. STE Ser/Thr protein kinase family. STE20 subfamily.</text>
</comment>
<dbReference type="InterPro" id="IPR001180">
    <property type="entry name" value="CNH_dom"/>
</dbReference>
<sequence length="668" mass="75694">LNPHQRQRRNPQHDFELIQRVGSGTYGDVYKARNISTGELAAQEIFMVKECTHHNIVAYFGSYLCREKLWICMEYCGGGSLQDIYHVTGPLSELQISYVCRETLQGLAYLHSKGKMHRDIKGANILLTDNGDVKLADFGVAAKITATMAKRKSFIGTPYWMAPEVAAVEKNGGYNHLCDIWAVGITSIELAELQPPMFDLHPMRALFLMSKSNFQPPKLKDKTKWSTAFHNFVKISLTKNPKKRPTAEKLLSVKNQSLSKNFLSNQSPFVSVYDSTQYSSLTLSGSLCVHAMKQTHVTRENSICSVLYFNSVFYNCHKLTYYLSACLQMGACFSKVFDGCPLKINCATSWIHPDTKDQYLIFGTEDGIYTLNLNELHEATMEQLFPRRCTWLYIINNNLMSLSGKTFQLYSHNLIGLFEQLRKPGLATQFHTHRFPDRILPRRFALTTKIPDTKGCHKCCIVRNPYTGHKYLCGALQSGIVLLQWYEPMQRFMLIKHFDFPLPSPLRVFEMLVVPEQEYPLVCVAVSQGTEPGQVVRFQTINLNSCSSWFTEIGSGTVDTIHVTQLERDTVLVCLDKNVKIVNLHGKLKSNKKLASELSFDFYVDSVVSLQDSVLAFWKHGMQGKNFKSNEVNADIVSTLVVVLESRPTNNPTALSNLYILAGHENSY</sequence>
<dbReference type="PANTHER" id="PTHR48012:SF19">
    <property type="entry name" value="MITOGEN-ACTIVATED PROTEIN KINASE KINASE KINASE KINASE 5"/>
    <property type="match status" value="1"/>
</dbReference>
<evidence type="ECO:0000256" key="9">
    <source>
        <dbReference type="PIRSR" id="PIRSR038172-1"/>
    </source>
</evidence>
<dbReference type="AlphaFoldDB" id="A0A671KTL9"/>